<feature type="compositionally biased region" description="Pro residues" evidence="1">
    <location>
        <begin position="215"/>
        <end position="225"/>
    </location>
</feature>
<reference evidence="4" key="1">
    <citation type="submission" date="2015-02" db="EMBL/GenBank/DDBJ databases">
        <title>Genome sequencing for Strongylocentrotus purpuratus.</title>
        <authorList>
            <person name="Murali S."/>
            <person name="Liu Y."/>
            <person name="Vee V."/>
            <person name="English A."/>
            <person name="Wang M."/>
            <person name="Skinner E."/>
            <person name="Han Y."/>
            <person name="Muzny D.M."/>
            <person name="Worley K.C."/>
            <person name="Gibbs R.A."/>
        </authorList>
    </citation>
    <scope>NUCLEOTIDE SEQUENCE</scope>
</reference>
<name>A0A7M7HNC3_STRPU</name>
<evidence type="ECO:0000256" key="1">
    <source>
        <dbReference type="SAM" id="MobiDB-lite"/>
    </source>
</evidence>
<proteinExistence type="predicted"/>
<dbReference type="OrthoDB" id="10230087at2759"/>
<dbReference type="AlphaFoldDB" id="A0A7M7HNC3"/>
<organism evidence="3 4">
    <name type="scientific">Strongylocentrotus purpuratus</name>
    <name type="common">Purple sea urchin</name>
    <dbReference type="NCBI Taxonomy" id="7668"/>
    <lineage>
        <taxon>Eukaryota</taxon>
        <taxon>Metazoa</taxon>
        <taxon>Echinodermata</taxon>
        <taxon>Eleutherozoa</taxon>
        <taxon>Echinozoa</taxon>
        <taxon>Echinoidea</taxon>
        <taxon>Euechinoidea</taxon>
        <taxon>Echinacea</taxon>
        <taxon>Camarodonta</taxon>
        <taxon>Echinidea</taxon>
        <taxon>Strongylocentrotidae</taxon>
        <taxon>Strongylocentrotus</taxon>
    </lineage>
</organism>
<keyword evidence="2" id="KW-0812">Transmembrane</keyword>
<accession>A0A7M7HNC3</accession>
<dbReference type="GeneID" id="105441002"/>
<dbReference type="InParanoid" id="A0A7M7HNC3"/>
<keyword evidence="2" id="KW-1133">Transmembrane helix</keyword>
<keyword evidence="2" id="KW-0472">Membrane</keyword>
<sequence length="291" mass="30541">MGVGERRGGRRAGGRRRANHRRNHRNNRHNRRRRRHHGGGAIFAVRWGNRTGTAGTSGETGAAVTPRSYPLLVIFSVIAFVGICMGMTMLTVGGWNDSSVGIAGIVILSISSLIAVIVGVMRCHLMKKYQTSDAQEHAGELEAGTVNPNMIASNETLEGEGATVSQANETTSYIVQTGAPPSVGVAMGTQPGYPLGPAQPYPPYATNYLGATLYPPDPSGPPQYPPAANSTATPMPYPQPGALPVNYAAPGQPSNGGVVDPTSEGEIVPPPPSYDDVIAGNVKYDEENGQS</sequence>
<dbReference type="RefSeq" id="XP_011669979.1">
    <property type="nucleotide sequence ID" value="XM_011671677.2"/>
</dbReference>
<keyword evidence="4" id="KW-1185">Reference proteome</keyword>
<feature type="transmembrane region" description="Helical" evidence="2">
    <location>
        <begin position="101"/>
        <end position="121"/>
    </location>
</feature>
<dbReference type="EnsemblMetazoa" id="XM_011671677">
    <property type="protein sequence ID" value="XP_011669979"/>
    <property type="gene ID" value="LOC105441002"/>
</dbReference>
<feature type="region of interest" description="Disordered" evidence="1">
    <location>
        <begin position="1"/>
        <end position="39"/>
    </location>
</feature>
<feature type="region of interest" description="Disordered" evidence="1">
    <location>
        <begin position="214"/>
        <end position="291"/>
    </location>
</feature>
<evidence type="ECO:0000313" key="4">
    <source>
        <dbReference type="Proteomes" id="UP000007110"/>
    </source>
</evidence>
<feature type="compositionally biased region" description="Basic residues" evidence="1">
    <location>
        <begin position="8"/>
        <end position="38"/>
    </location>
</feature>
<evidence type="ECO:0000313" key="3">
    <source>
        <dbReference type="EnsemblMetazoa" id="XP_011669979"/>
    </source>
</evidence>
<protein>
    <submittedName>
        <fullName evidence="3">Uncharacterized protein</fullName>
    </submittedName>
</protein>
<reference evidence="3" key="2">
    <citation type="submission" date="2021-01" db="UniProtKB">
        <authorList>
            <consortium name="EnsemblMetazoa"/>
        </authorList>
    </citation>
    <scope>IDENTIFICATION</scope>
</reference>
<feature type="transmembrane region" description="Helical" evidence="2">
    <location>
        <begin position="71"/>
        <end position="95"/>
    </location>
</feature>
<evidence type="ECO:0000256" key="2">
    <source>
        <dbReference type="SAM" id="Phobius"/>
    </source>
</evidence>
<dbReference type="KEGG" id="spu:105441002"/>
<dbReference type="Proteomes" id="UP000007110">
    <property type="component" value="Unassembled WGS sequence"/>
</dbReference>